<gene>
    <name evidence="4" type="ORF">GKQ77_13105</name>
</gene>
<comment type="caution">
    <text evidence="4">The sequence shown here is derived from an EMBL/GenBank/DDBJ whole genome shotgun (WGS) entry which is preliminary data.</text>
</comment>
<feature type="region of interest" description="Disordered" evidence="3">
    <location>
        <begin position="327"/>
        <end position="363"/>
    </location>
</feature>
<dbReference type="Gene3D" id="3.40.50.1820">
    <property type="entry name" value="alpha/beta hydrolase"/>
    <property type="match status" value="1"/>
</dbReference>
<protein>
    <submittedName>
        <fullName evidence="4">PHB depolymerase family esterase</fullName>
    </submittedName>
</protein>
<dbReference type="PANTHER" id="PTHR43037:SF1">
    <property type="entry name" value="BLL1128 PROTEIN"/>
    <property type="match status" value="1"/>
</dbReference>
<dbReference type="Proteomes" id="UP001197114">
    <property type="component" value="Unassembled WGS sequence"/>
</dbReference>
<feature type="compositionally biased region" description="Low complexity" evidence="3">
    <location>
        <begin position="341"/>
        <end position="361"/>
    </location>
</feature>
<evidence type="ECO:0000256" key="2">
    <source>
        <dbReference type="ARBA" id="ARBA00022801"/>
    </source>
</evidence>
<dbReference type="NCBIfam" id="TIGR01840">
    <property type="entry name" value="esterase_phb"/>
    <property type="match status" value="1"/>
</dbReference>
<evidence type="ECO:0000313" key="5">
    <source>
        <dbReference type="Proteomes" id="UP001197114"/>
    </source>
</evidence>
<dbReference type="InterPro" id="IPR050955">
    <property type="entry name" value="Plant_Biomass_Hydrol_Est"/>
</dbReference>
<dbReference type="Pfam" id="PF10503">
    <property type="entry name" value="Esterase_PHB"/>
    <property type="match status" value="1"/>
</dbReference>
<evidence type="ECO:0000256" key="3">
    <source>
        <dbReference type="SAM" id="MobiDB-lite"/>
    </source>
</evidence>
<dbReference type="InterPro" id="IPR010126">
    <property type="entry name" value="Esterase_phb"/>
</dbReference>
<dbReference type="EMBL" id="WMBF01000110">
    <property type="protein sequence ID" value="MBW5422491.1"/>
    <property type="molecule type" value="Genomic_DNA"/>
</dbReference>
<proteinExistence type="predicted"/>
<dbReference type="PANTHER" id="PTHR43037">
    <property type="entry name" value="UNNAMED PRODUCT-RELATED"/>
    <property type="match status" value="1"/>
</dbReference>
<dbReference type="InterPro" id="IPR029058">
    <property type="entry name" value="AB_hydrolase_fold"/>
</dbReference>
<accession>A0ABS6YM53</accession>
<organism evidence="4 5">
    <name type="scientific">Streptomyces anatolicus</name>
    <dbReference type="NCBI Taxonomy" id="2675858"/>
    <lineage>
        <taxon>Bacteria</taxon>
        <taxon>Bacillati</taxon>
        <taxon>Actinomycetota</taxon>
        <taxon>Actinomycetes</taxon>
        <taxon>Kitasatosporales</taxon>
        <taxon>Streptomycetaceae</taxon>
        <taxon>Streptomyces</taxon>
    </lineage>
</organism>
<keyword evidence="2" id="KW-0378">Hydrolase</keyword>
<evidence type="ECO:0000256" key="1">
    <source>
        <dbReference type="ARBA" id="ARBA00022729"/>
    </source>
</evidence>
<keyword evidence="5" id="KW-1185">Reference proteome</keyword>
<name>A0ABS6YM53_9ACTN</name>
<evidence type="ECO:0000313" key="4">
    <source>
        <dbReference type="EMBL" id="MBW5422491.1"/>
    </source>
</evidence>
<dbReference type="SUPFAM" id="SSF53474">
    <property type="entry name" value="alpha/beta-Hydrolases"/>
    <property type="match status" value="2"/>
</dbReference>
<sequence>MPHLRTLPAAGRGPAAAFAAALAVLLLAVLSVVSSPGTARAAAAPQEVTGFGSNPGNLRMFRYVPPGLPDGRPVVVALHGCTQNAASYAANTGWMDLADTYEFSLVLPQQQSANNSNSCFNWFEPGDTRRDSGEALSIKQMVDRVKKDNGAKSAYVSGLSAGGGMASAMLAAYPDVFSGGGIIAGLPHGCANSVSSAFTCMSPGVNKSAKEWGDKVRAAHSYSGPRPKVSIWQGTTDTTVKPMNATELMEQFTHANGTDQTPDTTDTVAGYPHRVYGGTVETFDITGMGHGHPVDPGAGSAQCGTAGSYVLDVNICSARHLVHFWNIDDSTSPTPAPTPTPTDTGTPTPTPTSTQPPYSDTALGTATDHYVAQRITVDEYNKLGAARGYNTPFTLYKCAAGWTDKSDCSPI</sequence>
<dbReference type="RefSeq" id="WP_308117651.1">
    <property type="nucleotide sequence ID" value="NZ_WMBF01000110.1"/>
</dbReference>
<keyword evidence="1" id="KW-0732">Signal</keyword>
<reference evidence="4 5" key="1">
    <citation type="submission" date="2019-11" db="EMBL/GenBank/DDBJ databases">
        <authorList>
            <person name="Ay H."/>
        </authorList>
    </citation>
    <scope>NUCLEOTIDE SEQUENCE [LARGE SCALE GENOMIC DNA]</scope>
    <source>
        <strain evidence="4 5">BG9H</strain>
    </source>
</reference>